<dbReference type="Gene3D" id="3.80.10.10">
    <property type="entry name" value="Ribonuclease Inhibitor"/>
    <property type="match status" value="1"/>
</dbReference>
<evidence type="ECO:0000259" key="7">
    <source>
        <dbReference type="Pfam" id="PF00931"/>
    </source>
</evidence>
<evidence type="ECO:0000259" key="9">
    <source>
        <dbReference type="Pfam" id="PF23559"/>
    </source>
</evidence>
<reference evidence="11 12" key="1">
    <citation type="journal article" date="2024" name="Plant Biotechnol. J.">
        <title>Dendrobium thyrsiflorum genome and its molecular insights into genes involved in important horticultural traits.</title>
        <authorList>
            <person name="Chen B."/>
            <person name="Wang J.Y."/>
            <person name="Zheng P.J."/>
            <person name="Li K.L."/>
            <person name="Liang Y.M."/>
            <person name="Chen X.F."/>
            <person name="Zhang C."/>
            <person name="Zhao X."/>
            <person name="He X."/>
            <person name="Zhang G.Q."/>
            <person name="Liu Z.J."/>
            <person name="Xu Q."/>
        </authorList>
    </citation>
    <scope>NUCLEOTIDE SEQUENCE [LARGE SCALE GENOMIC DNA]</scope>
    <source>
        <strain evidence="11">GZMU011</strain>
    </source>
</reference>
<dbReference type="Gene3D" id="1.10.8.430">
    <property type="entry name" value="Helical domain of apoptotic protease-activating factors"/>
    <property type="match status" value="1"/>
</dbReference>
<feature type="domain" description="Disease resistance N-terminal" evidence="8">
    <location>
        <begin position="55"/>
        <end position="114"/>
    </location>
</feature>
<name>A0ABD0U5I3_DENTH</name>
<dbReference type="Gene3D" id="1.10.10.10">
    <property type="entry name" value="Winged helix-like DNA-binding domain superfamily/Winged helix DNA-binding domain"/>
    <property type="match status" value="1"/>
</dbReference>
<feature type="domain" description="R13L1/DRL21-like LRR repeat region" evidence="10">
    <location>
        <begin position="734"/>
        <end position="856"/>
    </location>
</feature>
<dbReference type="FunFam" id="3.40.50.300:FF:001091">
    <property type="entry name" value="Probable disease resistance protein At1g61300"/>
    <property type="match status" value="1"/>
</dbReference>
<evidence type="ECO:0000256" key="2">
    <source>
        <dbReference type="ARBA" id="ARBA00022614"/>
    </source>
</evidence>
<organism evidence="11 12">
    <name type="scientific">Dendrobium thyrsiflorum</name>
    <name type="common">Pinecone-like raceme dendrobium</name>
    <name type="synonym">Orchid</name>
    <dbReference type="NCBI Taxonomy" id="117978"/>
    <lineage>
        <taxon>Eukaryota</taxon>
        <taxon>Viridiplantae</taxon>
        <taxon>Streptophyta</taxon>
        <taxon>Embryophyta</taxon>
        <taxon>Tracheophyta</taxon>
        <taxon>Spermatophyta</taxon>
        <taxon>Magnoliopsida</taxon>
        <taxon>Liliopsida</taxon>
        <taxon>Asparagales</taxon>
        <taxon>Orchidaceae</taxon>
        <taxon>Epidendroideae</taxon>
        <taxon>Malaxideae</taxon>
        <taxon>Dendrobiinae</taxon>
        <taxon>Dendrobium</taxon>
    </lineage>
</organism>
<accession>A0ABD0U5I3</accession>
<dbReference type="SUPFAM" id="SSF52540">
    <property type="entry name" value="P-loop containing nucleoside triphosphate hydrolases"/>
    <property type="match status" value="1"/>
</dbReference>
<evidence type="ECO:0000259" key="8">
    <source>
        <dbReference type="Pfam" id="PF18052"/>
    </source>
</evidence>
<keyword evidence="4" id="KW-0547">Nucleotide-binding</keyword>
<evidence type="ECO:0000256" key="4">
    <source>
        <dbReference type="ARBA" id="ARBA00022741"/>
    </source>
</evidence>
<dbReference type="InterPro" id="IPR056789">
    <property type="entry name" value="LRR_R13L1-DRL21"/>
</dbReference>
<dbReference type="Gene3D" id="1.20.5.4130">
    <property type="match status" value="1"/>
</dbReference>
<evidence type="ECO:0000256" key="1">
    <source>
        <dbReference type="ARBA" id="ARBA00008894"/>
    </source>
</evidence>
<gene>
    <name evidence="11" type="ORF">M5K25_022038</name>
</gene>
<dbReference type="Pfam" id="PF25019">
    <property type="entry name" value="LRR_R13L1-DRL21"/>
    <property type="match status" value="1"/>
</dbReference>
<dbReference type="InterPro" id="IPR058922">
    <property type="entry name" value="WHD_DRP"/>
</dbReference>
<protein>
    <submittedName>
        <fullName evidence="11">Uncharacterized protein</fullName>
    </submittedName>
</protein>
<evidence type="ECO:0000259" key="10">
    <source>
        <dbReference type="Pfam" id="PF25019"/>
    </source>
</evidence>
<dbReference type="PANTHER" id="PTHR36766:SF45">
    <property type="entry name" value="NB-ARC DOMAIN-CONTAINING PROTEIN"/>
    <property type="match status" value="1"/>
</dbReference>
<evidence type="ECO:0000256" key="3">
    <source>
        <dbReference type="ARBA" id="ARBA00022737"/>
    </source>
</evidence>
<dbReference type="AlphaFoldDB" id="A0ABD0U5I3"/>
<dbReference type="InterPro" id="IPR042197">
    <property type="entry name" value="Apaf_helical"/>
</dbReference>
<keyword evidence="3" id="KW-0677">Repeat</keyword>
<keyword evidence="2" id="KW-0433">Leucine-rich repeat</keyword>
<dbReference type="PANTHER" id="PTHR36766">
    <property type="entry name" value="PLANT BROAD-SPECTRUM MILDEW RESISTANCE PROTEIN RPW8"/>
    <property type="match status" value="1"/>
</dbReference>
<feature type="domain" description="Disease resistance protein winged helix" evidence="9">
    <location>
        <begin position="472"/>
        <end position="539"/>
    </location>
</feature>
<dbReference type="SUPFAM" id="SSF52058">
    <property type="entry name" value="L domain-like"/>
    <property type="match status" value="1"/>
</dbReference>
<evidence type="ECO:0000256" key="5">
    <source>
        <dbReference type="ARBA" id="ARBA00022821"/>
    </source>
</evidence>
<evidence type="ECO:0000313" key="12">
    <source>
        <dbReference type="Proteomes" id="UP001552299"/>
    </source>
</evidence>
<feature type="domain" description="NB-ARC" evidence="7">
    <location>
        <begin position="216"/>
        <end position="385"/>
    </location>
</feature>
<dbReference type="InterPro" id="IPR032675">
    <property type="entry name" value="LRR_dom_sf"/>
</dbReference>
<dbReference type="Pfam" id="PF23559">
    <property type="entry name" value="WHD_DRP"/>
    <property type="match status" value="1"/>
</dbReference>
<dbReference type="Pfam" id="PF00931">
    <property type="entry name" value="NB-ARC"/>
    <property type="match status" value="1"/>
</dbReference>
<keyword evidence="6" id="KW-0067">ATP-binding</keyword>
<evidence type="ECO:0000313" key="11">
    <source>
        <dbReference type="EMBL" id="KAL0907619.1"/>
    </source>
</evidence>
<evidence type="ECO:0000256" key="6">
    <source>
        <dbReference type="ARBA" id="ARBA00022840"/>
    </source>
</evidence>
<dbReference type="InterPro" id="IPR002182">
    <property type="entry name" value="NB-ARC"/>
</dbReference>
<dbReference type="Pfam" id="PF18052">
    <property type="entry name" value="Rx_N"/>
    <property type="match status" value="1"/>
</dbReference>
<comment type="similarity">
    <text evidence="1">Belongs to the disease resistance NB-LRR family.</text>
</comment>
<dbReference type="EMBL" id="JANQDX010000017">
    <property type="protein sequence ID" value="KAL0907619.1"/>
    <property type="molecule type" value="Genomic_DNA"/>
</dbReference>
<dbReference type="InterPro" id="IPR041118">
    <property type="entry name" value="Rx_N"/>
</dbReference>
<sequence length="1055" mass="121975">MSGTTYLIFSNLLSSFKRLFLFKPPFSPLALSSSSSITGEDVTTLEVNLNQETLLENLRRLSMMLRRIKAVLHDAEEREIYEEAIQLWLRELREVAYDIEDVLDQYDYQVVKIQVEGMTASAEVEPSKKWQIVDDDDHLYGHQVSLPSSNSIKIPTSCDMSMRIIEIINKFDEITNEREALQLREEDAPKRPFFDDAMKRPPSSSLVYESEVFGREEEKRKIIQLLMSHSEKENIVIPIVGMGGVGKTTLAQLIYNDSEVCNIFSPKVWVCVSEEFDVLRVTKEIVTSIMGSSIHNDNNNLNDLQCQLKDALLNKKFLLILDDVWNEKADKWEALRAPFYSIGLGKIIVTTRSMPVACIMKTVPPIELGCLDDDKSWLLFQRYAFCGWEPDEQQNFEQIGRAITMKCGGLPLALKAIGGFLRYEVKEKFWNDLLNNNLWGLEKTKSLVLPSLRISYYYLPTHLKPCFLYASLFPKDCHFEKVELTRMWIAQGYIELKGRKRLLEDISFEFFEDLVRRSFFQWSNYNNKFSLHDMVHDLAQSIIRNDIYSSLDFDELKNPKDAKHIFIKDTKVDQVLSLGNIRTLYIDRSYHFSIVLHQNIFSKIPFSHLGCLRVFKFHVPDFKCNYEFMDSIGNLQLLRYLSIYADTIQMTKNSLCTLYKLQTLRIQSSNINMLPHTLGKFINLRHLMIQSQYQEVVQKLYFGSKILINLCKEINELDASNYQIRRNGLNSNIRLLKPLINLQGSLKLSGLENVVDQEDAKSANLQSKPYIESLTFIWKYDECARNDEAIIEGLQPHKNLKELTMDGYNGSNFPSWFGNPNFSNLSKIWLKNFKINKECKYLPLSKLPSLTLLEMSHNEGITRMGQDFWCSNSPPDGLENYSLEVPMDFLPSDYLVNKSLLEWKKHPMVNNGNFSSLKCLRIAYCSQLQHISSLPLSLEEILVKYCETLEYIELPYSSRHLSRLQKVVICFCQNLKSVINLNNLLSILKVLELVGCHSLKPNSDEDFAHSFRRVSIEKGIPCVIACPGMGEWCQRHGFTNKENINDTSFDKEVCV</sequence>
<dbReference type="GO" id="GO:0051707">
    <property type="term" value="P:response to other organism"/>
    <property type="evidence" value="ECO:0007669"/>
    <property type="project" value="UniProtKB-ARBA"/>
</dbReference>
<dbReference type="GO" id="GO:0005524">
    <property type="term" value="F:ATP binding"/>
    <property type="evidence" value="ECO:0007669"/>
    <property type="project" value="UniProtKB-KW"/>
</dbReference>
<proteinExistence type="inferred from homology"/>
<dbReference type="GO" id="GO:0006952">
    <property type="term" value="P:defense response"/>
    <property type="evidence" value="ECO:0007669"/>
    <property type="project" value="UniProtKB-KW"/>
</dbReference>
<dbReference type="InterPro" id="IPR036388">
    <property type="entry name" value="WH-like_DNA-bd_sf"/>
</dbReference>
<keyword evidence="12" id="KW-1185">Reference proteome</keyword>
<keyword evidence="5" id="KW-0611">Plant defense</keyword>
<dbReference type="Proteomes" id="UP001552299">
    <property type="component" value="Unassembled WGS sequence"/>
</dbReference>
<dbReference type="Gene3D" id="3.40.50.300">
    <property type="entry name" value="P-loop containing nucleotide triphosphate hydrolases"/>
    <property type="match status" value="1"/>
</dbReference>
<comment type="caution">
    <text evidence="11">The sequence shown here is derived from an EMBL/GenBank/DDBJ whole genome shotgun (WGS) entry which is preliminary data.</text>
</comment>
<dbReference type="PRINTS" id="PR00364">
    <property type="entry name" value="DISEASERSIST"/>
</dbReference>
<dbReference type="InterPro" id="IPR027417">
    <property type="entry name" value="P-loop_NTPase"/>
</dbReference>